<dbReference type="Proteomes" id="UP000199312">
    <property type="component" value="Unassembled WGS sequence"/>
</dbReference>
<evidence type="ECO:0000313" key="2">
    <source>
        <dbReference type="Proteomes" id="UP000199312"/>
    </source>
</evidence>
<accession>A0A1I6SDM2</accession>
<sequence>MENKKLLYAIITYLIIGVNLKIFSQEKNISIIVKRNNDKSVDISYTKKVPGSYYLKLELINLTNSYSNGYNGVINSYRGNLLHLKPINNKSSINFSYTFSYTMGNNKAKIDSLFTYTLPIKKGKKVKIYEASFLGERYFGSEKPLNWKSYAIRSKEPDTIFAMRKGIVVKIVDDFEGNSSPEIAYTSKRNYIVVEHDDGSYASYKGLNKNTLFVKLGQTVYPHSKIGILENFGGDYYKLDFSIYQLFFTDLNRKNQTLKSQNSGLKYITPYFLTNKGVVILENNNEYISELNETILFEEFSKREIKKYLKNPNDFK</sequence>
<dbReference type="SUPFAM" id="SSF51261">
    <property type="entry name" value="Duplicated hybrid motif"/>
    <property type="match status" value="1"/>
</dbReference>
<dbReference type="CDD" id="cd12797">
    <property type="entry name" value="M23_peptidase"/>
    <property type="match status" value="1"/>
</dbReference>
<dbReference type="Gene3D" id="2.70.70.10">
    <property type="entry name" value="Glucose Permease (Domain IIA)"/>
    <property type="match status" value="1"/>
</dbReference>
<dbReference type="OrthoDB" id="1112802at2"/>
<evidence type="ECO:0000313" key="1">
    <source>
        <dbReference type="EMBL" id="SFS75013.1"/>
    </source>
</evidence>
<keyword evidence="2" id="KW-1185">Reference proteome</keyword>
<dbReference type="AlphaFoldDB" id="A0A1I6SDM2"/>
<reference evidence="2" key="1">
    <citation type="submission" date="2016-10" db="EMBL/GenBank/DDBJ databases">
        <authorList>
            <person name="Varghese N."/>
            <person name="Submissions S."/>
        </authorList>
    </citation>
    <scope>NUCLEOTIDE SEQUENCE [LARGE SCALE GENOMIC DNA]</scope>
    <source>
        <strain evidence="2">DSM 24450</strain>
    </source>
</reference>
<dbReference type="EMBL" id="FOZP01000008">
    <property type="protein sequence ID" value="SFS75013.1"/>
    <property type="molecule type" value="Genomic_DNA"/>
</dbReference>
<dbReference type="InterPro" id="IPR011055">
    <property type="entry name" value="Dup_hybrid_motif"/>
</dbReference>
<gene>
    <name evidence="1" type="ORF">SAMN04488006_2960</name>
</gene>
<name>A0A1I6SDM2_9FLAO</name>
<organism evidence="1 2">
    <name type="scientific">Lutibacter maritimus</name>
    <dbReference type="NCBI Taxonomy" id="593133"/>
    <lineage>
        <taxon>Bacteria</taxon>
        <taxon>Pseudomonadati</taxon>
        <taxon>Bacteroidota</taxon>
        <taxon>Flavobacteriia</taxon>
        <taxon>Flavobacteriales</taxon>
        <taxon>Flavobacteriaceae</taxon>
        <taxon>Lutibacter</taxon>
    </lineage>
</organism>
<dbReference type="RefSeq" id="WP_090229068.1">
    <property type="nucleotide sequence ID" value="NZ_FOZP01000008.1"/>
</dbReference>
<protein>
    <submittedName>
        <fullName evidence="1">Peptidase family M23</fullName>
    </submittedName>
</protein>
<proteinExistence type="predicted"/>
<dbReference type="STRING" id="593133.SAMN04488006_2960"/>